<dbReference type="Gene3D" id="3.40.630.30">
    <property type="match status" value="1"/>
</dbReference>
<organism evidence="2 3">
    <name type="scientific">Variovorax paradoxus</name>
    <dbReference type="NCBI Taxonomy" id="34073"/>
    <lineage>
        <taxon>Bacteria</taxon>
        <taxon>Pseudomonadati</taxon>
        <taxon>Pseudomonadota</taxon>
        <taxon>Betaproteobacteria</taxon>
        <taxon>Burkholderiales</taxon>
        <taxon>Comamonadaceae</taxon>
        <taxon>Variovorax</taxon>
    </lineage>
</organism>
<dbReference type="RefSeq" id="WP_081269553.1">
    <property type="nucleotide sequence ID" value="NZ_LVHG01000057.1"/>
</dbReference>
<evidence type="ECO:0000313" key="3">
    <source>
        <dbReference type="Proteomes" id="UP000077852"/>
    </source>
</evidence>
<gene>
    <name evidence="2" type="ORF">A3K87_22445</name>
</gene>
<dbReference type="InterPro" id="IPR016181">
    <property type="entry name" value="Acyl_CoA_acyltransferase"/>
</dbReference>
<sequence length="157" mass="17341">MEWHRKNFDALSTRDLYLLLSARSEVFVAEQRCIYLDPDGKDMQAHHLYALDGGQLAAYLRLLPPGVSYREASIGRVLTGMAHRGQGLGQELLTRGLACAGALWPGAALRIGAQLYLRKFYASFGFVEAGEPFDEDGIPHIEMLLSRPTPPSPPPCE</sequence>
<proteinExistence type="predicted"/>
<name>A0AA91DL34_VARPD</name>
<feature type="domain" description="N-acetyltransferase" evidence="1">
    <location>
        <begin position="6"/>
        <end position="148"/>
    </location>
</feature>
<dbReference type="AlphaFoldDB" id="A0AA91DL34"/>
<reference evidence="2 3" key="1">
    <citation type="submission" date="2016-03" db="EMBL/GenBank/DDBJ databases">
        <title>Genome sequence of Variovorax paradoxus KB5.</title>
        <authorList>
            <person name="Jeong H."/>
            <person name="Hong C.E."/>
            <person name="Jo S.H."/>
            <person name="Park J.M."/>
        </authorList>
    </citation>
    <scope>NUCLEOTIDE SEQUENCE [LARGE SCALE GENOMIC DNA]</scope>
    <source>
        <strain evidence="2 3">KB5</strain>
    </source>
</reference>
<evidence type="ECO:0000313" key="2">
    <source>
        <dbReference type="EMBL" id="OAK61301.1"/>
    </source>
</evidence>
<accession>A0AA91DL34</accession>
<dbReference type="Proteomes" id="UP000077852">
    <property type="component" value="Unassembled WGS sequence"/>
</dbReference>
<evidence type="ECO:0000259" key="1">
    <source>
        <dbReference type="PROSITE" id="PS51186"/>
    </source>
</evidence>
<dbReference type="PROSITE" id="PS51186">
    <property type="entry name" value="GNAT"/>
    <property type="match status" value="1"/>
</dbReference>
<dbReference type="SUPFAM" id="SSF55729">
    <property type="entry name" value="Acyl-CoA N-acyltransferases (Nat)"/>
    <property type="match status" value="1"/>
</dbReference>
<comment type="caution">
    <text evidence="2">The sequence shown here is derived from an EMBL/GenBank/DDBJ whole genome shotgun (WGS) entry which is preliminary data.</text>
</comment>
<dbReference type="InterPro" id="IPR000182">
    <property type="entry name" value="GNAT_dom"/>
</dbReference>
<dbReference type="GO" id="GO:0016747">
    <property type="term" value="F:acyltransferase activity, transferring groups other than amino-acyl groups"/>
    <property type="evidence" value="ECO:0007669"/>
    <property type="project" value="InterPro"/>
</dbReference>
<dbReference type="EMBL" id="LVHG01000057">
    <property type="protein sequence ID" value="OAK61301.1"/>
    <property type="molecule type" value="Genomic_DNA"/>
</dbReference>
<protein>
    <submittedName>
        <fullName evidence="2">Acetyltransferase</fullName>
    </submittedName>
</protein>
<dbReference type="Pfam" id="PF13673">
    <property type="entry name" value="Acetyltransf_10"/>
    <property type="match status" value="1"/>
</dbReference>
<dbReference type="CDD" id="cd04301">
    <property type="entry name" value="NAT_SF"/>
    <property type="match status" value="1"/>
</dbReference>